<dbReference type="GO" id="GO:0005524">
    <property type="term" value="F:ATP binding"/>
    <property type="evidence" value="ECO:0007669"/>
    <property type="project" value="UniProtKB-UniRule"/>
</dbReference>
<dbReference type="GO" id="GO:1990571">
    <property type="term" value="P:meiotic centromere clustering"/>
    <property type="evidence" value="ECO:0007669"/>
    <property type="project" value="EnsemblFungi"/>
</dbReference>
<dbReference type="eggNOG" id="KOG0575">
    <property type="taxonomic scope" value="Eukaryota"/>
</dbReference>
<dbReference type="GO" id="GO:0035974">
    <property type="term" value="C:meiotic spindle pole body"/>
    <property type="evidence" value="ECO:0007669"/>
    <property type="project" value="EnsemblFungi"/>
</dbReference>
<evidence type="ECO:0000256" key="11">
    <source>
        <dbReference type="PROSITE-ProRule" id="PRU10141"/>
    </source>
</evidence>
<dbReference type="GO" id="GO:0010971">
    <property type="term" value="P:positive regulation of G2/M transition of mitotic cell cycle"/>
    <property type="evidence" value="ECO:0007669"/>
    <property type="project" value="EnsemblFungi"/>
</dbReference>
<dbReference type="GO" id="GO:1904750">
    <property type="term" value="P:negative regulation of protein localization to nucleolus"/>
    <property type="evidence" value="ECO:0007669"/>
    <property type="project" value="EnsemblFungi"/>
</dbReference>
<comment type="similarity">
    <text evidence="12">Belongs to the protein kinase superfamily. Ser/Thr protein kinase family. CDC5/Polo subfamily.</text>
</comment>
<dbReference type="GO" id="GO:0010458">
    <property type="term" value="P:exit from mitosis"/>
    <property type="evidence" value="ECO:0007669"/>
    <property type="project" value="EnsemblFungi"/>
</dbReference>
<reference evidence="16 17" key="1">
    <citation type="journal article" date="2011" name="Science">
        <title>Comparative functional genomics of the fission yeasts.</title>
        <authorList>
            <person name="Rhind N."/>
            <person name="Chen Z."/>
            <person name="Yassour M."/>
            <person name="Thompson D.A."/>
            <person name="Haas B.J."/>
            <person name="Habib N."/>
            <person name="Wapinski I."/>
            <person name="Roy S."/>
            <person name="Lin M.F."/>
            <person name="Heiman D.I."/>
            <person name="Young S.K."/>
            <person name="Furuya K."/>
            <person name="Guo Y."/>
            <person name="Pidoux A."/>
            <person name="Chen H.M."/>
            <person name="Robbertse B."/>
            <person name="Goldberg J.M."/>
            <person name="Aoki K."/>
            <person name="Bayne E.H."/>
            <person name="Berlin A.M."/>
            <person name="Desjardins C.A."/>
            <person name="Dobbs E."/>
            <person name="Dukaj L."/>
            <person name="Fan L."/>
            <person name="FitzGerald M.G."/>
            <person name="French C."/>
            <person name="Gujja S."/>
            <person name="Hansen K."/>
            <person name="Keifenheim D."/>
            <person name="Levin J.Z."/>
            <person name="Mosher R.A."/>
            <person name="Mueller C.A."/>
            <person name="Pfiffner J."/>
            <person name="Priest M."/>
            <person name="Russ C."/>
            <person name="Smialowska A."/>
            <person name="Swoboda P."/>
            <person name="Sykes S.M."/>
            <person name="Vaughn M."/>
            <person name="Vengrova S."/>
            <person name="Yoder R."/>
            <person name="Zeng Q."/>
            <person name="Allshire R."/>
            <person name="Baulcombe D."/>
            <person name="Birren B.W."/>
            <person name="Brown W."/>
            <person name="Ekwall K."/>
            <person name="Kellis M."/>
            <person name="Leatherwood J."/>
            <person name="Levin H."/>
            <person name="Margalit H."/>
            <person name="Martienssen R."/>
            <person name="Nieduszynski C.A."/>
            <person name="Spatafora J.W."/>
            <person name="Friedman N."/>
            <person name="Dalgaard J.Z."/>
            <person name="Baumann P."/>
            <person name="Niki H."/>
            <person name="Regev A."/>
            <person name="Nusbaum C."/>
        </authorList>
    </citation>
    <scope>NUCLEOTIDE SEQUENCE [LARGE SCALE GENOMIC DNA]</scope>
    <source>
        <strain evidence="17">OY26 / ATCC MYA-4695 / CBS 11777 / NBRC 106824 / NRRL Y48691</strain>
    </source>
</reference>
<dbReference type="GO" id="GO:0045793">
    <property type="term" value="P:positive regulation of cell size"/>
    <property type="evidence" value="ECO:0007669"/>
    <property type="project" value="EnsemblFungi"/>
</dbReference>
<dbReference type="Pfam" id="PF00069">
    <property type="entry name" value="Pkinase"/>
    <property type="match status" value="1"/>
</dbReference>
<dbReference type="InterPro" id="IPR017441">
    <property type="entry name" value="Protein_kinase_ATP_BS"/>
</dbReference>
<dbReference type="EC" id="2.7.11.21" evidence="12"/>
<dbReference type="CDD" id="cd13118">
    <property type="entry name" value="POLO_box_1"/>
    <property type="match status" value="1"/>
</dbReference>
<dbReference type="GO" id="GO:0035556">
    <property type="term" value="P:intracellular signal transduction"/>
    <property type="evidence" value="ECO:0007669"/>
    <property type="project" value="EnsemblFungi"/>
</dbReference>
<dbReference type="Gene3D" id="1.10.510.10">
    <property type="entry name" value="Transferase(Phosphotransferase) domain 1"/>
    <property type="match status" value="1"/>
</dbReference>
<protein>
    <recommendedName>
        <fullName evidence="12">Serine/threonine-protein kinase</fullName>
        <ecNumber evidence="12">2.7.11.21</ecNumber>
    </recommendedName>
</protein>
<evidence type="ECO:0000256" key="3">
    <source>
        <dbReference type="ARBA" id="ARBA00022527"/>
    </source>
</evidence>
<dbReference type="GO" id="GO:0051219">
    <property type="term" value="F:phosphoprotein binding"/>
    <property type="evidence" value="ECO:0007669"/>
    <property type="project" value="EnsemblFungi"/>
</dbReference>
<dbReference type="GO" id="GO:0004674">
    <property type="term" value="F:protein serine/threonine kinase activity"/>
    <property type="evidence" value="ECO:0007669"/>
    <property type="project" value="UniProtKB-KW"/>
</dbReference>
<dbReference type="FunFam" id="1.10.510.10:FF:001669">
    <property type="entry name" value="Serine/threonine-protein kinase"/>
    <property type="match status" value="1"/>
</dbReference>
<dbReference type="GO" id="GO:0044732">
    <property type="term" value="C:mitotic spindle pole body"/>
    <property type="evidence" value="ECO:0007669"/>
    <property type="project" value="EnsemblFungi"/>
</dbReference>
<feature type="domain" description="POLO box" evidence="15">
    <location>
        <begin position="519"/>
        <end position="601"/>
    </location>
</feature>
<evidence type="ECO:0000256" key="6">
    <source>
        <dbReference type="ARBA" id="ARBA00022741"/>
    </source>
</evidence>
<evidence type="ECO:0000256" key="5">
    <source>
        <dbReference type="ARBA" id="ARBA00022737"/>
    </source>
</evidence>
<dbReference type="PROSITE" id="PS00108">
    <property type="entry name" value="PROTEIN_KINASE_ST"/>
    <property type="match status" value="1"/>
</dbReference>
<keyword evidence="3 12" id="KW-0723">Serine/threonine-protein kinase</keyword>
<dbReference type="CDD" id="cd14099">
    <property type="entry name" value="STKc_PLK"/>
    <property type="match status" value="1"/>
</dbReference>
<dbReference type="GO" id="GO:0010696">
    <property type="term" value="P:positive regulation of mitotic spindle pole body separation"/>
    <property type="evidence" value="ECO:0007669"/>
    <property type="project" value="EnsemblFungi"/>
</dbReference>
<keyword evidence="2" id="KW-0963">Cytoplasm</keyword>
<evidence type="ECO:0000256" key="12">
    <source>
        <dbReference type="RuleBase" id="RU361162"/>
    </source>
</evidence>
<dbReference type="GO" id="GO:0031619">
    <property type="term" value="P:homologous chromosome orientation in meiotic metaphase I"/>
    <property type="evidence" value="ECO:0007669"/>
    <property type="project" value="EnsemblFungi"/>
</dbReference>
<dbReference type="GO" id="GO:0019237">
    <property type="term" value="F:centromeric DNA binding"/>
    <property type="evidence" value="ECO:0007669"/>
    <property type="project" value="EnsemblFungi"/>
</dbReference>
<organism evidence="16 17">
    <name type="scientific">Schizosaccharomyces cryophilus (strain OY26 / ATCC MYA-4695 / CBS 11777 / NBRC 106824 / NRRL Y48691)</name>
    <name type="common">Fission yeast</name>
    <dbReference type="NCBI Taxonomy" id="653667"/>
    <lineage>
        <taxon>Eukaryota</taxon>
        <taxon>Fungi</taxon>
        <taxon>Dikarya</taxon>
        <taxon>Ascomycota</taxon>
        <taxon>Taphrinomycotina</taxon>
        <taxon>Schizosaccharomycetes</taxon>
        <taxon>Schizosaccharomycetales</taxon>
        <taxon>Schizosaccharomycetaceae</taxon>
        <taxon>Schizosaccharomyces</taxon>
    </lineage>
</organism>
<dbReference type="GO" id="GO:0035025">
    <property type="term" value="P:positive regulation of Rho protein signal transduction"/>
    <property type="evidence" value="ECO:0007669"/>
    <property type="project" value="EnsemblFungi"/>
</dbReference>
<dbReference type="EMBL" id="KE546990">
    <property type="protein sequence ID" value="EPY51760.1"/>
    <property type="molecule type" value="Genomic_DNA"/>
</dbReference>
<evidence type="ECO:0000256" key="9">
    <source>
        <dbReference type="ARBA" id="ARBA00047802"/>
    </source>
</evidence>
<dbReference type="GO" id="GO:1990395">
    <property type="term" value="P:meiotic spindle pole body organization"/>
    <property type="evidence" value="ECO:0007669"/>
    <property type="project" value="EnsemblFungi"/>
</dbReference>
<dbReference type="GO" id="GO:0045842">
    <property type="term" value="P:positive regulation of mitotic metaphase/anaphase transition"/>
    <property type="evidence" value="ECO:0007669"/>
    <property type="project" value="EnsemblFungi"/>
</dbReference>
<keyword evidence="17" id="KW-1185">Reference proteome</keyword>
<evidence type="ECO:0000259" key="15">
    <source>
        <dbReference type="PROSITE" id="PS50078"/>
    </source>
</evidence>
<dbReference type="GO" id="GO:0046827">
    <property type="term" value="P:positive regulation of protein export from nucleus"/>
    <property type="evidence" value="ECO:0007669"/>
    <property type="project" value="EnsemblFungi"/>
</dbReference>
<dbReference type="InterPro" id="IPR011009">
    <property type="entry name" value="Kinase-like_dom_sf"/>
</dbReference>
<dbReference type="Proteomes" id="UP000015464">
    <property type="component" value="Unassembled WGS sequence"/>
</dbReference>
<proteinExistence type="inferred from homology"/>
<dbReference type="GeneID" id="25034517"/>
<keyword evidence="7 12" id="KW-0418">Kinase</keyword>
<dbReference type="InterPro" id="IPR008271">
    <property type="entry name" value="Ser/Thr_kinase_AS"/>
</dbReference>
<feature type="binding site" evidence="11">
    <location>
        <position position="107"/>
    </location>
    <ligand>
        <name>ATP</name>
        <dbReference type="ChEBI" id="CHEBI:30616"/>
    </ligand>
</feature>
<dbReference type="GO" id="GO:0007052">
    <property type="term" value="P:mitotic spindle organization"/>
    <property type="evidence" value="ECO:0007669"/>
    <property type="project" value="TreeGrafter"/>
</dbReference>
<gene>
    <name evidence="16" type="ORF">SPOG_00185</name>
</gene>
<evidence type="ECO:0000256" key="2">
    <source>
        <dbReference type="ARBA" id="ARBA00022490"/>
    </source>
</evidence>
<keyword evidence="8 11" id="KW-0067">ATP-binding</keyword>
<dbReference type="GO" id="GO:0051455">
    <property type="term" value="P:spindle attachment to meiosis I kinetochore"/>
    <property type="evidence" value="ECO:0007669"/>
    <property type="project" value="EnsemblFungi"/>
</dbReference>
<evidence type="ECO:0000313" key="16">
    <source>
        <dbReference type="EMBL" id="EPY51760.1"/>
    </source>
</evidence>
<dbReference type="AlphaFoldDB" id="S9W117"/>
<dbReference type="PANTHER" id="PTHR24345">
    <property type="entry name" value="SERINE/THREONINE-PROTEIN KINASE PLK"/>
    <property type="match status" value="1"/>
</dbReference>
<evidence type="ECO:0000256" key="1">
    <source>
        <dbReference type="ARBA" id="ARBA00004496"/>
    </source>
</evidence>
<evidence type="ECO:0000313" key="17">
    <source>
        <dbReference type="Proteomes" id="UP000015464"/>
    </source>
</evidence>
<accession>S9W117</accession>
<dbReference type="InterPro" id="IPR000959">
    <property type="entry name" value="POLO_box_dom"/>
</dbReference>
<dbReference type="GO" id="GO:0090619">
    <property type="term" value="C:meiotic spindle pole"/>
    <property type="evidence" value="ECO:0007669"/>
    <property type="project" value="EnsemblFungi"/>
</dbReference>
<keyword evidence="6 11" id="KW-0547">Nucleotide-binding</keyword>
<dbReference type="CDD" id="cd13117">
    <property type="entry name" value="POLO_box_2"/>
    <property type="match status" value="1"/>
</dbReference>
<dbReference type="SUPFAM" id="SSF56112">
    <property type="entry name" value="Protein kinase-like (PK-like)"/>
    <property type="match status" value="1"/>
</dbReference>
<dbReference type="GO" id="GO:0005737">
    <property type="term" value="C:cytoplasm"/>
    <property type="evidence" value="ECO:0007669"/>
    <property type="project" value="UniProtKB-SubCell"/>
</dbReference>
<feature type="region of interest" description="Disordered" evidence="13">
    <location>
        <begin position="440"/>
        <end position="472"/>
    </location>
</feature>
<evidence type="ECO:0000256" key="13">
    <source>
        <dbReference type="SAM" id="MobiDB-lite"/>
    </source>
</evidence>
<dbReference type="InterPro" id="IPR033701">
    <property type="entry name" value="POLO_box_1"/>
</dbReference>
<dbReference type="GO" id="GO:0140602">
    <property type="term" value="C:nucleolar peripheral inclusion body"/>
    <property type="evidence" value="ECO:0007669"/>
    <property type="project" value="EnsemblFungi"/>
</dbReference>
<dbReference type="GO" id="GO:0070194">
    <property type="term" value="P:synaptonemal complex disassembly"/>
    <property type="evidence" value="ECO:0007669"/>
    <property type="project" value="EnsemblFungi"/>
</dbReference>
<dbReference type="RefSeq" id="XP_013023146.1">
    <property type="nucleotide sequence ID" value="XM_013167692.1"/>
</dbReference>
<dbReference type="HOGENOM" id="CLU_000288_46_2_1"/>
<feature type="region of interest" description="Disordered" evidence="13">
    <location>
        <begin position="379"/>
        <end position="427"/>
    </location>
</feature>
<dbReference type="SUPFAM" id="SSF82615">
    <property type="entry name" value="Polo-box domain"/>
    <property type="match status" value="2"/>
</dbReference>
<dbReference type="GO" id="GO:1902542">
    <property type="term" value="P:regulation of protein localization to mitotic spindle pole body"/>
    <property type="evidence" value="ECO:0007669"/>
    <property type="project" value="EnsemblFungi"/>
</dbReference>
<sequence length="710" mass="79803">MLTGMFVYICSCPSNNFVYVVTAPSGICQETKSQMASVAIKEPKAAITPKKKTKPSRLCYTPPTNIANSKKKILYTRYDCIGEGGFARCFRVKDESGNIYAAKVIAKASLQNEKTRQKLFGEIKVHQSMSHPNVVGLIDCFEDKTNVYLVLELCEHKSLMELLRKRKLLTEPEVRFLMLQILGALKYMHKKRVIHRDLKLGNIMLDESNNVKIGDFGLAALLMDDEERKMTICGTPNYIAPEILFNSKEGHSFEVDLWSAGVVMYALLVGKPPFQDKEVKTIYKKIKANSYSFPPNIPISSEAKNLIASLLTQDPSIRPSVDDIANHDFFHSGYMASSLPDDILHIQPVWPSTQSRSSFQRNLDYVASAAGVGFGKSAGTEKNKPYALKTDEGDDDHMLPSVLSPRDRVNPVMKIGPETKPSSTKLSSIFEAARKTSEETLPSRVKALKEESRSIPKSKLTRSDAPDNETRTGSVSIANLSDNIVWINIKKTALKIGMGLESRPVASSQGPIAAKNILFITKWVDYSNKYGLGYQLSNESVGVHFNDQTSLVFSADENMIEYITHQKNSEAKHSIFSTSKAPDALKNKIYLLKHFKSYMVQNLSRAVQDETLDDIDIKNAGSMIFMHNYLRTRQAIMFRLSNGTYQFNFVDHVKVVVSPSVQGIMVLDKEKEKMVFTLEEACWFTDDLRSRLKYIREVLESWASKLESTH</sequence>
<dbReference type="GO" id="GO:0106310">
    <property type="term" value="F:protein serine kinase activity"/>
    <property type="evidence" value="ECO:0007669"/>
    <property type="project" value="RHEA"/>
</dbReference>
<dbReference type="Pfam" id="PF00659">
    <property type="entry name" value="POLO_box"/>
    <property type="match status" value="2"/>
</dbReference>
<dbReference type="GO" id="GO:0000776">
    <property type="term" value="C:kinetochore"/>
    <property type="evidence" value="ECO:0007669"/>
    <property type="project" value="EnsemblFungi"/>
</dbReference>
<feature type="compositionally biased region" description="Basic and acidic residues" evidence="13">
    <location>
        <begin position="461"/>
        <end position="470"/>
    </location>
</feature>
<dbReference type="OMA" id="IQIHKSM"/>
<dbReference type="PROSITE" id="PS00107">
    <property type="entry name" value="PROTEIN_KINASE_ATP"/>
    <property type="match status" value="1"/>
</dbReference>
<dbReference type="GO" id="GO:0140429">
    <property type="term" value="P:positive regulation of mitotic sister chromatid biorientation"/>
    <property type="evidence" value="ECO:0007669"/>
    <property type="project" value="EnsemblFungi"/>
</dbReference>
<dbReference type="STRING" id="653667.S9W117"/>
<dbReference type="GO" id="GO:0000086">
    <property type="term" value="P:G2/M transition of mitotic cell cycle"/>
    <property type="evidence" value="ECO:0007669"/>
    <property type="project" value="EnsemblFungi"/>
</dbReference>
<dbReference type="FunFam" id="3.30.200.20:FF:000042">
    <property type="entry name" value="Aurora kinase A"/>
    <property type="match status" value="1"/>
</dbReference>
<name>S9W117_SCHCR</name>
<dbReference type="GO" id="GO:1903353">
    <property type="term" value="P:regulation of nucleus organization"/>
    <property type="evidence" value="ECO:0007669"/>
    <property type="project" value="EnsemblFungi"/>
</dbReference>
<dbReference type="GO" id="GO:0031031">
    <property type="term" value="P:positive regulation of septation initiation signaling"/>
    <property type="evidence" value="ECO:0007669"/>
    <property type="project" value="EnsemblFungi"/>
</dbReference>
<dbReference type="PANTHER" id="PTHR24345:SF0">
    <property type="entry name" value="CELL CYCLE SERINE_THREONINE-PROTEIN KINASE CDC5_MSD2"/>
    <property type="match status" value="1"/>
</dbReference>
<comment type="catalytic activity">
    <reaction evidence="9 12">
        <text>L-threonyl-[protein] + ATP = O-phospho-L-threonyl-[protein] + ADP + H(+)</text>
        <dbReference type="Rhea" id="RHEA:46608"/>
        <dbReference type="Rhea" id="RHEA-COMP:11060"/>
        <dbReference type="Rhea" id="RHEA-COMP:11605"/>
        <dbReference type="ChEBI" id="CHEBI:15378"/>
        <dbReference type="ChEBI" id="CHEBI:30013"/>
        <dbReference type="ChEBI" id="CHEBI:30616"/>
        <dbReference type="ChEBI" id="CHEBI:61977"/>
        <dbReference type="ChEBI" id="CHEBI:456216"/>
        <dbReference type="EC" id="2.7.11.21"/>
    </reaction>
</comment>
<dbReference type="GO" id="GO:0140281">
    <property type="term" value="P:positive regulation of mitotic division septum assembly"/>
    <property type="evidence" value="ECO:0007669"/>
    <property type="project" value="EnsemblFungi"/>
</dbReference>
<keyword evidence="4 12" id="KW-0808">Transferase</keyword>
<dbReference type="InterPro" id="IPR033695">
    <property type="entry name" value="POLO_box_2"/>
</dbReference>
<dbReference type="GO" id="GO:0045944">
    <property type="term" value="P:positive regulation of transcription by RNA polymerase II"/>
    <property type="evidence" value="ECO:0007669"/>
    <property type="project" value="EnsemblFungi"/>
</dbReference>
<dbReference type="GO" id="GO:1990813">
    <property type="term" value="P:meiotic centromeric cohesion protection in anaphase I"/>
    <property type="evidence" value="ECO:0007669"/>
    <property type="project" value="EnsemblFungi"/>
</dbReference>
<dbReference type="FunFam" id="3.30.1120.30:FF:000001">
    <property type="entry name" value="Serine/threonine-protein kinase PLK"/>
    <property type="match status" value="1"/>
</dbReference>
<dbReference type="Gene3D" id="3.30.1120.30">
    <property type="entry name" value="POLO box domain"/>
    <property type="match status" value="2"/>
</dbReference>
<comment type="subcellular location">
    <subcellularLocation>
        <location evidence="1">Cytoplasm</location>
    </subcellularLocation>
</comment>
<dbReference type="SMART" id="SM00220">
    <property type="entry name" value="S_TKc"/>
    <property type="match status" value="1"/>
</dbReference>
<dbReference type="OrthoDB" id="408964at2759"/>
<dbReference type="GO" id="GO:0090306">
    <property type="term" value="P:meiotic spindle assembly"/>
    <property type="evidence" value="ECO:0007669"/>
    <property type="project" value="EnsemblFungi"/>
</dbReference>
<evidence type="ECO:0000256" key="8">
    <source>
        <dbReference type="ARBA" id="ARBA00022840"/>
    </source>
</evidence>
<feature type="domain" description="Protein kinase" evidence="14">
    <location>
        <begin position="75"/>
        <end position="330"/>
    </location>
</feature>
<evidence type="ECO:0000256" key="4">
    <source>
        <dbReference type="ARBA" id="ARBA00022679"/>
    </source>
</evidence>
<dbReference type="GO" id="GO:0110083">
    <property type="term" value="P:positive regulation of protein localization to cell division site involved in mitotic actomyosin contractile ring assembly"/>
    <property type="evidence" value="ECO:0007669"/>
    <property type="project" value="EnsemblFungi"/>
</dbReference>
<keyword evidence="5" id="KW-0677">Repeat</keyword>
<dbReference type="InterPro" id="IPR000719">
    <property type="entry name" value="Prot_kinase_dom"/>
</dbReference>
<dbReference type="GO" id="GO:0000712">
    <property type="term" value="P:resolution of meiotic recombination intermediates"/>
    <property type="evidence" value="ECO:0007669"/>
    <property type="project" value="EnsemblFungi"/>
</dbReference>
<dbReference type="PROSITE" id="PS50011">
    <property type="entry name" value="PROTEIN_KINASE_DOM"/>
    <property type="match status" value="1"/>
</dbReference>
<comment type="catalytic activity">
    <reaction evidence="10">
        <text>L-seryl-[protein] + ATP = O-phospho-L-seryl-[protein] + ADP + H(+)</text>
        <dbReference type="Rhea" id="RHEA:17989"/>
        <dbReference type="Rhea" id="RHEA-COMP:9863"/>
        <dbReference type="Rhea" id="RHEA-COMP:11604"/>
        <dbReference type="ChEBI" id="CHEBI:15378"/>
        <dbReference type="ChEBI" id="CHEBI:29999"/>
        <dbReference type="ChEBI" id="CHEBI:30616"/>
        <dbReference type="ChEBI" id="CHEBI:83421"/>
        <dbReference type="ChEBI" id="CHEBI:456216"/>
        <dbReference type="EC" id="2.7.11.21"/>
    </reaction>
</comment>
<evidence type="ECO:0000259" key="14">
    <source>
        <dbReference type="PROSITE" id="PS50011"/>
    </source>
</evidence>
<dbReference type="InterPro" id="IPR036947">
    <property type="entry name" value="POLO_box_dom_sf"/>
</dbReference>
<evidence type="ECO:0000256" key="10">
    <source>
        <dbReference type="ARBA" id="ARBA00048347"/>
    </source>
</evidence>
<dbReference type="GO" id="GO:1990023">
    <property type="term" value="C:mitotic spindle midzone"/>
    <property type="evidence" value="ECO:0007669"/>
    <property type="project" value="EnsemblFungi"/>
</dbReference>
<feature type="domain" description="POLO box" evidence="15">
    <location>
        <begin position="625"/>
        <end position="704"/>
    </location>
</feature>
<dbReference type="PROSITE" id="PS50078">
    <property type="entry name" value="POLO_BOX"/>
    <property type="match status" value="2"/>
</dbReference>
<evidence type="ECO:0000256" key="7">
    <source>
        <dbReference type="ARBA" id="ARBA00022777"/>
    </source>
</evidence>